<feature type="region of interest" description="Disordered" evidence="1">
    <location>
        <begin position="614"/>
        <end position="633"/>
    </location>
</feature>
<feature type="compositionally biased region" description="Basic and acidic residues" evidence="1">
    <location>
        <begin position="339"/>
        <end position="352"/>
    </location>
</feature>
<dbReference type="Proteomes" id="UP000591131">
    <property type="component" value="Unassembled WGS sequence"/>
</dbReference>
<sequence>MTVTPNDTLSNIEDVTKTPDVSFTAATSATSVINKDEERYDDDVGSESASVQNLVTFVNSTSSIDDKTTATTPSNARRKPLPLAPIFDDSGSFTLGEMLEPDTKAGGRHPLRVGDRFFVCGEGSIFAPQGGSVLADTIEEWPLSDGLAQKGVDWSVCEWEVAAVSDNPPISPAQQLASSQQLTDRFVPSWMQMQTVHPRRVVAALERSNPSMVTDKYIEQLLLHEFEADASIKFMAVAFEPYVFENRARYCKLGDRSKAEQSKEQEVAEAEFYQWIPPQGPDYTLGELYVEAKRQGRGVWNSYSDEGDFLSYAVPFYWRNAFAGVVTLDTQLKAAEMKSSERSARISRKTDDDGCTNSQIHSTHLTAAQADQLADSLAQSAINLAAHLAERSKPLDRETLKELGRVYLGRDRRVFGMGIAFEPQAYDNKAAWMTYASHCGKEVSINGRVTKEVVIEEFDGVKGSFYQTNEWYRSSILSSRSLWTAPYYNAHAGKTFLKTFAVPFRLQPSATTANTESATTGGAAGSLSGVVRLDVEYSDALHSFFYYESATGGAAAEEQSGTICSTCGHDTSIAYYQHPVSATRICIRCHSLGLYSGAEKLHYRYVDDARSDAAGSSISEGSEESVEGGPEGDEEGALEFVEACDKYRLCVSRYRKEGEELEMGRCAQFRHVATGKLLCVDVSVSNGEHGIYQHCLEATDCYTQGSPGTWFRVLQAEQSDWDELARHKMAKEAAQTARLTPKRFEHSVSQDDDNEGGFNDSEENHRLCNWAIVRKQMTDSGLLKAGKDYAKNSGGRSAAVRVGGNRNERAGAVVIESMSWGARCGPIFARKIRSYRETDTKSDPGRIWERAVKEAVWRVDNFTDDSEVLVQFRNLLQPWEEARAPIGLLVRASVDMGALSAILKHQGSSSKGKLLACLIPSLHSDTVNAISIKLWQVLPGSIDAVAAVCARRCFNISQAQMERLVEVTFNTEENSLLMKGATAISNVCRRSRRAQRMAVDNICSNHLFLDKLRSGIEGELGATSLLQAQVLVGDLAEHNPETSTHLMGVLDLELSSLLQELHRAMQSCFLSRAEAAGACVAVSGIPRMILTLFVDVCEVGWSRKELASTTYVVDKDRAMEQYASGTIGLTWKRKGVDRTVENMQIDTTDGRKRLLDLLLGFVHRAVYQPEVNDALYAALELIHAVTVNDMYNDAGDRLATVRELIHVASTEQFITGSEEVVQRRVVSGRRCKVEALNVLHSIKDLQLHERVLMVVAGQGAESIGDALMEPGLNLIEKSFKALHRTTDPSLEESLASMLLRLHVTHTELKRSLLRVHYVETGQMDLLSDAQKWTIELARILDEPEIDVLAAARASGQLRASLVPDGQYGLTKSTDLYVALGVHERLLQLLKVPYLGIAVWENCYSTLTTMAHATSYRTVIRRLAREFPLYLKHAEEDIRGANRLCIELLCANKELAAEWYEQYVSSSLRILSKRPMAVEIQALRTLLECLDASLVDSGIRLTIARSLCEMPNVLGDLYGAISRGSPEAMHSLVNQLNTGNPRYYVELLDLLRVCATDDAEAVVVTDSNDVTQTTVETRRKDGRASALLGRVLPVDNMVKLLLSCHRVGVKAALLDFIRLVHTAEAVLALPAEVIAEIMSDFTATINDCLEAYCKQKSVYASGGAAKEGSDAQQGLDDGRASTVLSSCVWLGKHKELATPRAYVFKCIIPFLTCLYHTGGVLDATAKGKMVPVLRALVVQKASAELTARLCECAELSKDDSGGITALSACLLHITDPCHGSMVNQNTVIRCDQSLLSSTITQLERYRRLCTRPRLLRKLGNTEREICAQSDERAHRQRITESITWQSESEQLNNLTNLFRDEGGHYEWDCLNKIIRVLVRTSAAARSARSTVIDPVDEDAAHDDEELVNCQWIKSNKTKFTRLYLKALLPLVKARRNDFVRRTEVCWMLAHLLGSHSRAILLGALELAVLCVEGGYKRAQSQLWQQPAITKLRFLRNIRDVLKLQPQSSTDPRSLIIDIGAASRQYVPERDQWNLVLSSLRQVGVCIEELRQLVDIFNNVKTTSD</sequence>
<feature type="region of interest" description="Disordered" evidence="1">
    <location>
        <begin position="339"/>
        <end position="358"/>
    </location>
</feature>
<feature type="region of interest" description="Disordered" evidence="1">
    <location>
        <begin position="739"/>
        <end position="760"/>
    </location>
</feature>
<evidence type="ECO:0000313" key="2">
    <source>
        <dbReference type="EMBL" id="KAF4670951.1"/>
    </source>
</evidence>
<evidence type="ECO:0000313" key="3">
    <source>
        <dbReference type="Proteomes" id="UP000591131"/>
    </source>
</evidence>
<comment type="caution">
    <text evidence="2">The sequence shown here is derived from an EMBL/GenBank/DDBJ whole genome shotgun (WGS) entry which is preliminary data.</text>
</comment>
<name>A0A7J6MIY5_PERCH</name>
<proteinExistence type="predicted"/>
<gene>
    <name evidence="2" type="ORF">FOL47_001749</name>
</gene>
<dbReference type="Pfam" id="PF22673">
    <property type="entry name" value="MCP-like_PDC_1"/>
    <property type="match status" value="1"/>
</dbReference>
<organism evidence="2 3">
    <name type="scientific">Perkinsus chesapeaki</name>
    <name type="common">Clam parasite</name>
    <name type="synonym">Perkinsus andrewsi</name>
    <dbReference type="NCBI Taxonomy" id="330153"/>
    <lineage>
        <taxon>Eukaryota</taxon>
        <taxon>Sar</taxon>
        <taxon>Alveolata</taxon>
        <taxon>Perkinsozoa</taxon>
        <taxon>Perkinsea</taxon>
        <taxon>Perkinsida</taxon>
        <taxon>Perkinsidae</taxon>
        <taxon>Perkinsus</taxon>
    </lineage>
</organism>
<feature type="compositionally biased region" description="Acidic residues" evidence="1">
    <location>
        <begin position="621"/>
        <end position="633"/>
    </location>
</feature>
<protein>
    <submittedName>
        <fullName evidence="2">Uncharacterized protein</fullName>
    </submittedName>
</protein>
<accession>A0A7J6MIY5</accession>
<dbReference type="Gene3D" id="3.30.450.20">
    <property type="entry name" value="PAS domain"/>
    <property type="match status" value="2"/>
</dbReference>
<keyword evidence="3" id="KW-1185">Reference proteome</keyword>
<evidence type="ECO:0000256" key="1">
    <source>
        <dbReference type="SAM" id="MobiDB-lite"/>
    </source>
</evidence>
<reference evidence="2 3" key="1">
    <citation type="submission" date="2020-04" db="EMBL/GenBank/DDBJ databases">
        <title>Perkinsus chesapeaki whole genome sequence.</title>
        <authorList>
            <person name="Bogema D.R."/>
        </authorList>
    </citation>
    <scope>NUCLEOTIDE SEQUENCE [LARGE SCALE GENOMIC DNA]</scope>
    <source>
        <strain evidence="2">ATCC PRA-425</strain>
    </source>
</reference>
<dbReference type="EMBL" id="JAAPAO010000143">
    <property type="protein sequence ID" value="KAF4670951.1"/>
    <property type="molecule type" value="Genomic_DNA"/>
</dbReference>
<dbReference type="OrthoDB" id="418512at2759"/>